<evidence type="ECO:0000259" key="10">
    <source>
        <dbReference type="PROSITE" id="PS50126"/>
    </source>
</evidence>
<dbReference type="CDD" id="cd11364">
    <property type="entry name" value="RNase_PH_PNPase_2"/>
    <property type="match status" value="1"/>
</dbReference>
<comment type="cofactor">
    <cofactor evidence="9">
        <name>Mg(2+)</name>
        <dbReference type="ChEBI" id="CHEBI:18420"/>
    </cofactor>
</comment>
<organism evidence="11 12">
    <name type="scientific">Thermosyntropha lipolytica DSM 11003</name>
    <dbReference type="NCBI Taxonomy" id="1123382"/>
    <lineage>
        <taxon>Bacteria</taxon>
        <taxon>Bacillati</taxon>
        <taxon>Bacillota</taxon>
        <taxon>Clostridia</taxon>
        <taxon>Eubacteriales</taxon>
        <taxon>Syntrophomonadaceae</taxon>
        <taxon>Thermosyntropha</taxon>
    </lineage>
</organism>
<evidence type="ECO:0000313" key="12">
    <source>
        <dbReference type="Proteomes" id="UP000242329"/>
    </source>
</evidence>
<name>A0A1M5KV76_9FIRM</name>
<dbReference type="STRING" id="1123382.SAMN02745221_00484"/>
<dbReference type="SUPFAM" id="SSF55666">
    <property type="entry name" value="Ribonuclease PH domain 2-like"/>
    <property type="match status" value="2"/>
</dbReference>
<dbReference type="PROSITE" id="PS50126">
    <property type="entry name" value="S1"/>
    <property type="match status" value="1"/>
</dbReference>
<dbReference type="Pfam" id="PF00575">
    <property type="entry name" value="S1"/>
    <property type="match status" value="1"/>
</dbReference>
<dbReference type="GO" id="GO:0000175">
    <property type="term" value="F:3'-5'-RNA exonuclease activity"/>
    <property type="evidence" value="ECO:0007669"/>
    <property type="project" value="TreeGrafter"/>
</dbReference>
<evidence type="ECO:0000256" key="2">
    <source>
        <dbReference type="ARBA" id="ARBA00007404"/>
    </source>
</evidence>
<dbReference type="RefSeq" id="WP_073089547.1">
    <property type="nucleotide sequence ID" value="NZ_FQWY01000006.1"/>
</dbReference>
<dbReference type="FunFam" id="3.30.1370.10:FF:000001">
    <property type="entry name" value="Polyribonucleotide nucleotidyltransferase"/>
    <property type="match status" value="1"/>
</dbReference>
<dbReference type="InterPro" id="IPR020568">
    <property type="entry name" value="Ribosomal_Su5_D2-typ_SF"/>
</dbReference>
<dbReference type="SMART" id="SM00322">
    <property type="entry name" value="KH"/>
    <property type="match status" value="1"/>
</dbReference>
<dbReference type="InterPro" id="IPR036345">
    <property type="entry name" value="ExoRNase_PH_dom2_sf"/>
</dbReference>
<dbReference type="CDD" id="cd04472">
    <property type="entry name" value="S1_PNPase"/>
    <property type="match status" value="1"/>
</dbReference>
<dbReference type="Pfam" id="PF03725">
    <property type="entry name" value="RNase_PH_C"/>
    <property type="match status" value="2"/>
</dbReference>
<dbReference type="GO" id="GO:0004654">
    <property type="term" value="F:polyribonucleotide nucleotidyltransferase activity"/>
    <property type="evidence" value="ECO:0007669"/>
    <property type="project" value="UniProtKB-UniRule"/>
</dbReference>
<dbReference type="InterPro" id="IPR015847">
    <property type="entry name" value="ExoRNase_PH_dom2"/>
</dbReference>
<dbReference type="GO" id="GO:0000287">
    <property type="term" value="F:magnesium ion binding"/>
    <property type="evidence" value="ECO:0007669"/>
    <property type="project" value="UniProtKB-UniRule"/>
</dbReference>
<keyword evidence="12" id="KW-1185">Reference proteome</keyword>
<feature type="domain" description="S1 motif" evidence="10">
    <location>
        <begin position="626"/>
        <end position="700"/>
    </location>
</feature>
<dbReference type="SUPFAM" id="SSF54211">
    <property type="entry name" value="Ribosomal protein S5 domain 2-like"/>
    <property type="match status" value="2"/>
</dbReference>
<dbReference type="Gene3D" id="3.30.1370.10">
    <property type="entry name" value="K Homology domain, type 1"/>
    <property type="match status" value="1"/>
</dbReference>
<sequence length="711" mass="78166">MRKEEFYLVRYFETEVGGRKLVAEIGKVAKQANGAVVMRYGETVVLVTATASKEPREGIDFFPLTVDYEERLYAVGKIPGGFIKREGKPTELATLSARLIDRPIRPLFPKGYRNDVHIVATVLSVEKDNAPDVTAITGASIALSISDIPFNGPIAGVVVGRVDGKFVINPTVEQMEKSDMHMTVAGSKDAIMMVEGGMNQIPEDQVIDAIFFAHEEIKKLVEFQEKIIAEIKPQKSIPKLQETDPEIEAAVREFATAKLEAAVKNPDKKARESKVEEVNKLTLEHFAEIYPEQEKVISEILEKVLKEIVRKMILEEGERVDGRKLDEIRPVSCEVGYLPRPHGSGLFTRGQTQVLSVTTLGSLGEEQILDGLGIEESKRYIHHYNFPPYSVGETRPMRGPGRREIGHGALAERALLPVIPSEEEFPYTIRVVSDVLESNGSTSMGSVCGSTLSLMHAGVPIKAPVSGIAMGLVKEGDKFAILSDIQGIEDALGDMDFKVAGTEKGVTAIQMDIKILGVNREIIEKALAQAREGRMYILSKMLEAIDKPNEKLSPYAPRMIRMKIDPDKIRDVIGPGGKTINRIIAETGCKIDIEDDGTLFILAADEEAGQKAKFYIEAITADVEVGKTYLGTVKRIMDFGAFVEIIPGVLGTQGKEGLVHISQLAEERVNKVTDVVNIGDQILVKVTDIDKQGRINLSRKAVLKNVKSNKN</sequence>
<keyword evidence="5 9" id="KW-0548">Nucleotidyltransferase</keyword>
<dbReference type="InterPro" id="IPR012162">
    <property type="entry name" value="PNPase"/>
</dbReference>
<dbReference type="Proteomes" id="UP000242329">
    <property type="component" value="Unassembled WGS sequence"/>
</dbReference>
<dbReference type="SMART" id="SM00316">
    <property type="entry name" value="S1"/>
    <property type="match status" value="1"/>
</dbReference>
<dbReference type="InterPro" id="IPR012340">
    <property type="entry name" value="NA-bd_OB-fold"/>
</dbReference>
<dbReference type="CDD" id="cd11363">
    <property type="entry name" value="RNase_PH_PNPase_1"/>
    <property type="match status" value="1"/>
</dbReference>
<dbReference type="SUPFAM" id="SSF50249">
    <property type="entry name" value="Nucleic acid-binding proteins"/>
    <property type="match status" value="1"/>
</dbReference>
<dbReference type="InterPro" id="IPR004088">
    <property type="entry name" value="KH_dom_type_1"/>
</dbReference>
<protein>
    <recommendedName>
        <fullName evidence="9">Polyribonucleotide nucleotidyltransferase</fullName>
        <ecNumber evidence="9">2.7.7.8</ecNumber>
    </recommendedName>
    <alternativeName>
        <fullName evidence="9">Polynucleotide phosphorylase</fullName>
        <shortName evidence="9">PNPase</shortName>
    </alternativeName>
</protein>
<dbReference type="GO" id="GO:0006396">
    <property type="term" value="P:RNA processing"/>
    <property type="evidence" value="ECO:0007669"/>
    <property type="project" value="InterPro"/>
</dbReference>
<dbReference type="Pfam" id="PF03726">
    <property type="entry name" value="PNPase"/>
    <property type="match status" value="1"/>
</dbReference>
<evidence type="ECO:0000256" key="8">
    <source>
        <dbReference type="ARBA" id="ARBA00022884"/>
    </source>
</evidence>
<dbReference type="CDD" id="cd02393">
    <property type="entry name" value="KH-I_PNPase"/>
    <property type="match status" value="1"/>
</dbReference>
<comment type="similarity">
    <text evidence="2 9">Belongs to the polyribonucleotide nucleotidyltransferase family.</text>
</comment>
<dbReference type="PIRSF" id="PIRSF005499">
    <property type="entry name" value="PNPase"/>
    <property type="match status" value="1"/>
</dbReference>
<dbReference type="InterPro" id="IPR036612">
    <property type="entry name" value="KH_dom_type_1_sf"/>
</dbReference>
<keyword evidence="3 9" id="KW-0963">Cytoplasm</keyword>
<dbReference type="GO" id="GO:0005829">
    <property type="term" value="C:cytosol"/>
    <property type="evidence" value="ECO:0007669"/>
    <property type="project" value="UniProtKB-ARBA"/>
</dbReference>
<comment type="function">
    <text evidence="9">Involved in mRNA degradation. Catalyzes the phosphorolysis of single-stranded polyribonucleotides processively in the 3'- to 5'-direction.</text>
</comment>
<evidence type="ECO:0000256" key="9">
    <source>
        <dbReference type="HAMAP-Rule" id="MF_01595"/>
    </source>
</evidence>
<dbReference type="AlphaFoldDB" id="A0A1M5KV76"/>
<dbReference type="NCBIfam" id="TIGR03591">
    <property type="entry name" value="polynuc_phos"/>
    <property type="match status" value="1"/>
</dbReference>
<dbReference type="FunFam" id="3.30.230.70:FF:000001">
    <property type="entry name" value="Polyribonucleotide nucleotidyltransferase"/>
    <property type="match status" value="1"/>
</dbReference>
<gene>
    <name evidence="9" type="primary">pnp</name>
    <name evidence="11" type="ORF">SAMN02745221_00484</name>
</gene>
<feature type="binding site" evidence="9">
    <location>
        <position position="490"/>
    </location>
    <ligand>
        <name>Mg(2+)</name>
        <dbReference type="ChEBI" id="CHEBI:18420"/>
    </ligand>
</feature>
<evidence type="ECO:0000256" key="7">
    <source>
        <dbReference type="ARBA" id="ARBA00022842"/>
    </source>
</evidence>
<dbReference type="InterPro" id="IPR027408">
    <property type="entry name" value="PNPase/RNase_PH_dom_sf"/>
</dbReference>
<evidence type="ECO:0000256" key="6">
    <source>
        <dbReference type="ARBA" id="ARBA00022723"/>
    </source>
</evidence>
<dbReference type="InterPro" id="IPR003029">
    <property type="entry name" value="S1_domain"/>
</dbReference>
<dbReference type="Gene3D" id="2.40.50.140">
    <property type="entry name" value="Nucleic acid-binding proteins"/>
    <property type="match status" value="1"/>
</dbReference>
<dbReference type="PROSITE" id="PS50084">
    <property type="entry name" value="KH_TYPE_1"/>
    <property type="match status" value="1"/>
</dbReference>
<dbReference type="EC" id="2.7.7.8" evidence="9"/>
<dbReference type="HAMAP" id="MF_01595">
    <property type="entry name" value="PNPase"/>
    <property type="match status" value="1"/>
</dbReference>
<dbReference type="InterPro" id="IPR001247">
    <property type="entry name" value="ExoRNase_PH_dom1"/>
</dbReference>
<comment type="catalytic activity">
    <reaction evidence="9">
        <text>RNA(n+1) + phosphate = RNA(n) + a ribonucleoside 5'-diphosphate</text>
        <dbReference type="Rhea" id="RHEA:22096"/>
        <dbReference type="Rhea" id="RHEA-COMP:14527"/>
        <dbReference type="Rhea" id="RHEA-COMP:17342"/>
        <dbReference type="ChEBI" id="CHEBI:43474"/>
        <dbReference type="ChEBI" id="CHEBI:57930"/>
        <dbReference type="ChEBI" id="CHEBI:140395"/>
        <dbReference type="EC" id="2.7.7.8"/>
    </reaction>
</comment>
<dbReference type="InterPro" id="IPR004087">
    <property type="entry name" value="KH_dom"/>
</dbReference>
<dbReference type="SUPFAM" id="SSF54791">
    <property type="entry name" value="Eukaryotic type KH-domain (KH-domain type I)"/>
    <property type="match status" value="1"/>
</dbReference>
<evidence type="ECO:0000256" key="4">
    <source>
        <dbReference type="ARBA" id="ARBA00022679"/>
    </source>
</evidence>
<dbReference type="OrthoDB" id="9804305at2"/>
<evidence type="ECO:0000256" key="3">
    <source>
        <dbReference type="ARBA" id="ARBA00022490"/>
    </source>
</evidence>
<keyword evidence="7 9" id="KW-0460">Magnesium</keyword>
<dbReference type="Pfam" id="PF01138">
    <property type="entry name" value="RNase_PH"/>
    <property type="match status" value="2"/>
</dbReference>
<dbReference type="PANTHER" id="PTHR11252">
    <property type="entry name" value="POLYRIBONUCLEOTIDE NUCLEOTIDYLTRANSFERASE"/>
    <property type="match status" value="1"/>
</dbReference>
<dbReference type="FunFam" id="2.40.50.140:FF:000023">
    <property type="entry name" value="Polyribonucleotide nucleotidyltransferase"/>
    <property type="match status" value="1"/>
</dbReference>
<keyword evidence="4 9" id="KW-0808">Transferase</keyword>
<keyword evidence="8 9" id="KW-0694">RNA-binding</keyword>
<dbReference type="InterPro" id="IPR015848">
    <property type="entry name" value="PNPase_PH_RNA-bd_bac/org-type"/>
</dbReference>
<dbReference type="NCBIfam" id="NF008805">
    <property type="entry name" value="PRK11824.1"/>
    <property type="match status" value="1"/>
</dbReference>
<dbReference type="Gene3D" id="3.30.230.70">
    <property type="entry name" value="GHMP Kinase, N-terminal domain"/>
    <property type="match status" value="2"/>
</dbReference>
<dbReference type="Pfam" id="PF00013">
    <property type="entry name" value="KH_1"/>
    <property type="match status" value="1"/>
</dbReference>
<feature type="binding site" evidence="9">
    <location>
        <position position="496"/>
    </location>
    <ligand>
        <name>Mg(2+)</name>
        <dbReference type="ChEBI" id="CHEBI:18420"/>
    </ligand>
</feature>
<comment type="subcellular location">
    <subcellularLocation>
        <location evidence="1 9">Cytoplasm</location>
    </subcellularLocation>
</comment>
<dbReference type="FunFam" id="3.30.230.70:FF:000002">
    <property type="entry name" value="Polyribonucleotide nucleotidyltransferase"/>
    <property type="match status" value="1"/>
</dbReference>
<dbReference type="EMBL" id="FQWY01000006">
    <property type="protein sequence ID" value="SHG56636.1"/>
    <property type="molecule type" value="Genomic_DNA"/>
</dbReference>
<evidence type="ECO:0000256" key="5">
    <source>
        <dbReference type="ARBA" id="ARBA00022695"/>
    </source>
</evidence>
<reference evidence="12" key="1">
    <citation type="submission" date="2016-11" db="EMBL/GenBank/DDBJ databases">
        <authorList>
            <person name="Varghese N."/>
            <person name="Submissions S."/>
        </authorList>
    </citation>
    <scope>NUCLEOTIDE SEQUENCE [LARGE SCALE GENOMIC DNA]</scope>
    <source>
        <strain evidence="12">DSM 11003</strain>
    </source>
</reference>
<keyword evidence="6 9" id="KW-0479">Metal-binding</keyword>
<dbReference type="PANTHER" id="PTHR11252:SF0">
    <property type="entry name" value="POLYRIBONUCLEOTIDE NUCLEOTIDYLTRANSFERASE 1, MITOCHONDRIAL"/>
    <property type="match status" value="1"/>
</dbReference>
<dbReference type="GO" id="GO:0006402">
    <property type="term" value="P:mRNA catabolic process"/>
    <property type="evidence" value="ECO:0007669"/>
    <property type="project" value="UniProtKB-UniRule"/>
</dbReference>
<dbReference type="GO" id="GO:0003723">
    <property type="term" value="F:RNA binding"/>
    <property type="evidence" value="ECO:0007669"/>
    <property type="project" value="UniProtKB-UniRule"/>
</dbReference>
<proteinExistence type="inferred from homology"/>
<evidence type="ECO:0000313" key="11">
    <source>
        <dbReference type="EMBL" id="SHG56636.1"/>
    </source>
</evidence>
<evidence type="ECO:0000256" key="1">
    <source>
        <dbReference type="ARBA" id="ARBA00004496"/>
    </source>
</evidence>
<accession>A0A1M5KV76</accession>